<dbReference type="InterPro" id="IPR012939">
    <property type="entry name" value="Glyco_hydro_92"/>
</dbReference>
<accession>A0A5J4P3N2</accession>
<comment type="caution">
    <text evidence="2">The sequence shown here is derived from an EMBL/GenBank/DDBJ whole genome shotgun (WGS) entry which is preliminary data.</text>
</comment>
<dbReference type="InterPro" id="IPR014718">
    <property type="entry name" value="GH-type_carb-bd"/>
</dbReference>
<evidence type="ECO:0000259" key="1">
    <source>
        <dbReference type="Pfam" id="PF07971"/>
    </source>
</evidence>
<dbReference type="Pfam" id="PF07971">
    <property type="entry name" value="Glyco_hydro_92"/>
    <property type="match status" value="1"/>
</dbReference>
<proteinExistence type="predicted"/>
<dbReference type="PANTHER" id="PTHR12143">
    <property type="entry name" value="PEPTIDE N-GLYCANASE PNGASE -RELATED"/>
    <property type="match status" value="1"/>
</dbReference>
<protein>
    <recommendedName>
        <fullName evidence="1">Glycosyl hydrolase family 92 domain-containing protein</fullName>
    </recommendedName>
</protein>
<dbReference type="GO" id="GO:0005829">
    <property type="term" value="C:cytosol"/>
    <property type="evidence" value="ECO:0007669"/>
    <property type="project" value="TreeGrafter"/>
</dbReference>
<dbReference type="GO" id="GO:0000224">
    <property type="term" value="F:peptide-N4-(N-acetyl-beta-glucosaminyl)asparagine amidase activity"/>
    <property type="evidence" value="ECO:0007669"/>
    <property type="project" value="TreeGrafter"/>
</dbReference>
<organism evidence="2">
    <name type="scientific">termite gut metagenome</name>
    <dbReference type="NCBI Taxonomy" id="433724"/>
    <lineage>
        <taxon>unclassified sequences</taxon>
        <taxon>metagenomes</taxon>
        <taxon>organismal metagenomes</taxon>
    </lineage>
</organism>
<feature type="domain" description="Glycosyl hydrolase family 92" evidence="1">
    <location>
        <begin position="65"/>
        <end position="131"/>
    </location>
</feature>
<reference evidence="2" key="1">
    <citation type="submission" date="2019-03" db="EMBL/GenBank/DDBJ databases">
        <title>Single cell metagenomics reveals metabolic interactions within the superorganism composed of flagellate Streblomastix strix and complex community of Bacteroidetes bacteria on its surface.</title>
        <authorList>
            <person name="Treitli S.C."/>
            <person name="Kolisko M."/>
            <person name="Husnik F."/>
            <person name="Keeling P."/>
            <person name="Hampl V."/>
        </authorList>
    </citation>
    <scope>NUCLEOTIDE SEQUENCE</scope>
    <source>
        <strain evidence="2">STM</strain>
    </source>
</reference>
<evidence type="ECO:0000313" key="2">
    <source>
        <dbReference type="EMBL" id="KAA6303846.1"/>
    </source>
</evidence>
<gene>
    <name evidence="2" type="ORF">EZS27_044512</name>
</gene>
<dbReference type="AlphaFoldDB" id="A0A5J4P3N2"/>
<dbReference type="InterPro" id="IPR050883">
    <property type="entry name" value="PNGase"/>
</dbReference>
<sequence>MEGNTMSGFEIYNGMKHYFWLEFEQKPIGGGSMDTGNTAASYAQFAPEVKTVRLRYGISYISTEQAKKNLEKEITDYDVNRVAQNARDIWNKTLSRIEVEGGTEDQKTVFYTALSRTHERMINISEHGRYFSAFYLKI</sequence>
<name>A0A5J4P3N2_9ZZZZ</name>
<dbReference type="PANTHER" id="PTHR12143:SF43">
    <property type="entry name" value="PUTATIVE-RELATED"/>
    <property type="match status" value="1"/>
</dbReference>
<dbReference type="GO" id="GO:0006516">
    <property type="term" value="P:glycoprotein catabolic process"/>
    <property type="evidence" value="ECO:0007669"/>
    <property type="project" value="TreeGrafter"/>
</dbReference>
<dbReference type="GO" id="GO:0030246">
    <property type="term" value="F:carbohydrate binding"/>
    <property type="evidence" value="ECO:0007669"/>
    <property type="project" value="InterPro"/>
</dbReference>
<dbReference type="Gene3D" id="2.70.98.10">
    <property type="match status" value="1"/>
</dbReference>
<dbReference type="EMBL" id="SNRY01012002">
    <property type="protein sequence ID" value="KAA6303846.1"/>
    <property type="molecule type" value="Genomic_DNA"/>
</dbReference>
<feature type="non-terminal residue" evidence="2">
    <location>
        <position position="138"/>
    </location>
</feature>